<feature type="compositionally biased region" description="Gly residues" evidence="1">
    <location>
        <begin position="310"/>
        <end position="319"/>
    </location>
</feature>
<gene>
    <name evidence="2" type="ORF">LYPA_23C016124</name>
</gene>
<evidence type="ECO:0000313" key="3">
    <source>
        <dbReference type="Proteomes" id="UP000386466"/>
    </source>
</evidence>
<feature type="compositionally biased region" description="Low complexity" evidence="1">
    <location>
        <begin position="569"/>
        <end position="592"/>
    </location>
</feature>
<organism evidence="2 3">
    <name type="scientific">Lynx pardinus</name>
    <name type="common">Iberian lynx</name>
    <name type="synonym">Felis pardina</name>
    <dbReference type="NCBI Taxonomy" id="191816"/>
    <lineage>
        <taxon>Eukaryota</taxon>
        <taxon>Metazoa</taxon>
        <taxon>Chordata</taxon>
        <taxon>Craniata</taxon>
        <taxon>Vertebrata</taxon>
        <taxon>Euteleostomi</taxon>
        <taxon>Mammalia</taxon>
        <taxon>Eutheria</taxon>
        <taxon>Laurasiatheria</taxon>
        <taxon>Carnivora</taxon>
        <taxon>Feliformia</taxon>
        <taxon>Felidae</taxon>
        <taxon>Felinae</taxon>
        <taxon>Lynx</taxon>
    </lineage>
</organism>
<sequence>MDWAFRGFYTSVQNPLRRAPGGPRHTWKRLSFPAPPGMLPVPGQTLSLLKDRAGPGAKGLQGPGFGPRIQRGSWINRQEVASKDEPAEHQTVLAHVHSGVCSGEAEAMQAVLAALDVHAHTSPLKANLQSPFPRSRETLFGKTRPPQPWGFWSPSSAGFLAWWTVRCAGEAATGWSLVCKRGVDVLDGWPARPQSQEAAGGGAGLAAGGAAGAVVPLTGRKLGAGARDEACPEPSELFSTLTQTGSRHGGLQAAGQGQAGRRHWGPRARGSAPCSEWAGPRRAASGAWPWGRGLGASGPPLSPAPTPFPGAGGGGGGALPGPLGAWEPRQTQQPPGGSSGPGPHGSGLPCQRRCPSCVVEAAQDLATASPRRASGPAPAPVLPAGRAPPPPDSECLKAASTPGLGHKAVVGAKQGRGLANDRSPGDGHNMLSPRTSLSCASSQQRGGASPGLRGAPCRAGPGWALAGAPASPPHPVETLRQTAEVRGGQWAAERQEPGGAPGSSHPALTCPRPPGHPRRGPSGQPGPPTRYSPPDLLSLFGDNSEVRKDLGIPHPHPESRIRPRPPGSVPLGPGPSASFSTAAAPSAPISTSRHLSPSCRHPCSCLRTQGLSVRLPLARPLAISGAPLNPCPSPLCQLPHPPSGLPRLGLLRARAPPGSPAPLPSPLVTDTQHPTPHLGGTL</sequence>
<dbReference type="AlphaFoldDB" id="A0A485PSP5"/>
<protein>
    <submittedName>
        <fullName evidence="2">Uncharacterized protein</fullName>
    </submittedName>
</protein>
<accession>A0A485PSP5</accession>
<feature type="compositionally biased region" description="Basic and acidic residues" evidence="1">
    <location>
        <begin position="544"/>
        <end position="561"/>
    </location>
</feature>
<evidence type="ECO:0000313" key="2">
    <source>
        <dbReference type="EMBL" id="VFV47424.1"/>
    </source>
</evidence>
<reference evidence="2 3" key="1">
    <citation type="submission" date="2019-01" db="EMBL/GenBank/DDBJ databases">
        <authorList>
            <person name="Alioto T."/>
            <person name="Alioto T."/>
        </authorList>
    </citation>
    <scope>NUCLEOTIDE SEQUENCE [LARGE SCALE GENOMIC DNA]</scope>
</reference>
<dbReference type="Proteomes" id="UP000386466">
    <property type="component" value="Unassembled WGS sequence"/>
</dbReference>
<feature type="compositionally biased region" description="Polar residues" evidence="1">
    <location>
        <begin position="432"/>
        <end position="446"/>
    </location>
</feature>
<feature type="region of interest" description="Disordered" evidence="1">
    <location>
        <begin position="367"/>
        <end position="599"/>
    </location>
</feature>
<feature type="compositionally biased region" description="Pro residues" evidence="1">
    <location>
        <begin position="377"/>
        <end position="392"/>
    </location>
</feature>
<proteinExistence type="predicted"/>
<feature type="region of interest" description="Disordered" evidence="1">
    <location>
        <begin position="654"/>
        <end position="682"/>
    </location>
</feature>
<dbReference type="EMBL" id="CAAGRJ010040549">
    <property type="protein sequence ID" value="VFV47424.1"/>
    <property type="molecule type" value="Genomic_DNA"/>
</dbReference>
<feature type="compositionally biased region" description="Low complexity" evidence="1">
    <location>
        <begin position="459"/>
        <end position="469"/>
    </location>
</feature>
<name>A0A485PSP5_LYNPA</name>
<keyword evidence="3" id="KW-1185">Reference proteome</keyword>
<feature type="region of interest" description="Disordered" evidence="1">
    <location>
        <begin position="241"/>
        <end position="352"/>
    </location>
</feature>
<evidence type="ECO:0000256" key="1">
    <source>
        <dbReference type="SAM" id="MobiDB-lite"/>
    </source>
</evidence>